<keyword evidence="2" id="KW-1185">Reference proteome</keyword>
<accession>A0ABY4JKF8</accession>
<sequence>MFNQEEKEKYEDLVKLHIKIFGEKMTQHFLVEGKRNNRYESDYPIFLINYKAGKFLIEMYCQKLSDEHSTGRILDKLEEEFQEYHLFVERNKKQRKK</sequence>
<evidence type="ECO:0000313" key="2">
    <source>
        <dbReference type="Proteomes" id="UP000830639"/>
    </source>
</evidence>
<organism evidence="1 2">
    <name type="scientific">Gottfriedia acidiceleris</name>
    <dbReference type="NCBI Taxonomy" id="371036"/>
    <lineage>
        <taxon>Bacteria</taxon>
        <taxon>Bacillati</taxon>
        <taxon>Bacillota</taxon>
        <taxon>Bacilli</taxon>
        <taxon>Bacillales</taxon>
        <taxon>Bacillaceae</taxon>
        <taxon>Gottfriedia</taxon>
    </lineage>
</organism>
<protein>
    <submittedName>
        <fullName evidence="1">Uncharacterized protein</fullName>
    </submittedName>
</protein>
<proteinExistence type="predicted"/>
<dbReference type="Proteomes" id="UP000830639">
    <property type="component" value="Chromosome"/>
</dbReference>
<evidence type="ECO:0000313" key="1">
    <source>
        <dbReference type="EMBL" id="UPM53649.1"/>
    </source>
</evidence>
<gene>
    <name evidence="1" type="ORF">MY490_17965</name>
</gene>
<reference evidence="1 2" key="1">
    <citation type="submission" date="2022-04" db="EMBL/GenBank/DDBJ databases">
        <title>Mechanism of arsenic methylation and mitigation arsenic toxicity by Bacillus sp. LH14 from an Arsenic-Contaminated Paddy Soil.</title>
        <authorList>
            <person name="Wang D."/>
        </authorList>
    </citation>
    <scope>NUCLEOTIDE SEQUENCE [LARGE SCALE GENOMIC DNA]</scope>
    <source>
        <strain evidence="1 2">LH14</strain>
    </source>
</reference>
<dbReference type="RefSeq" id="WP_248266896.1">
    <property type="nucleotide sequence ID" value="NZ_CP096034.1"/>
</dbReference>
<dbReference type="EMBL" id="CP096034">
    <property type="protein sequence ID" value="UPM53649.1"/>
    <property type="molecule type" value="Genomic_DNA"/>
</dbReference>
<name>A0ABY4JKF8_9BACI</name>